<feature type="non-terminal residue" evidence="1">
    <location>
        <position position="43"/>
    </location>
</feature>
<dbReference type="EMBL" id="CAJVQB010044450">
    <property type="protein sequence ID" value="CAG8831917.1"/>
    <property type="molecule type" value="Genomic_DNA"/>
</dbReference>
<evidence type="ECO:0000313" key="1">
    <source>
        <dbReference type="EMBL" id="CAG8831917.1"/>
    </source>
</evidence>
<comment type="caution">
    <text evidence="1">The sequence shown here is derived from an EMBL/GenBank/DDBJ whole genome shotgun (WGS) entry which is preliminary data.</text>
</comment>
<dbReference type="Proteomes" id="UP000789901">
    <property type="component" value="Unassembled WGS sequence"/>
</dbReference>
<keyword evidence="2" id="KW-1185">Reference proteome</keyword>
<proteinExistence type="predicted"/>
<name>A0ABN7WGS0_GIGMA</name>
<organism evidence="1 2">
    <name type="scientific">Gigaspora margarita</name>
    <dbReference type="NCBI Taxonomy" id="4874"/>
    <lineage>
        <taxon>Eukaryota</taxon>
        <taxon>Fungi</taxon>
        <taxon>Fungi incertae sedis</taxon>
        <taxon>Mucoromycota</taxon>
        <taxon>Glomeromycotina</taxon>
        <taxon>Glomeromycetes</taxon>
        <taxon>Diversisporales</taxon>
        <taxon>Gigasporaceae</taxon>
        <taxon>Gigaspora</taxon>
    </lineage>
</organism>
<evidence type="ECO:0000313" key="2">
    <source>
        <dbReference type="Proteomes" id="UP000789901"/>
    </source>
</evidence>
<accession>A0ABN7WGS0</accession>
<gene>
    <name evidence="1" type="ORF">GMARGA_LOCUS30833</name>
</gene>
<sequence>MDEGSVEVNISNEHTRKNNLIVTKYKQIPTNESNSELVNDNSL</sequence>
<protein>
    <submittedName>
        <fullName evidence="1">29287_t:CDS:1</fullName>
    </submittedName>
</protein>
<reference evidence="1 2" key="1">
    <citation type="submission" date="2021-06" db="EMBL/GenBank/DDBJ databases">
        <authorList>
            <person name="Kallberg Y."/>
            <person name="Tangrot J."/>
            <person name="Rosling A."/>
        </authorList>
    </citation>
    <scope>NUCLEOTIDE SEQUENCE [LARGE SCALE GENOMIC DNA]</scope>
    <source>
        <strain evidence="1 2">120-4 pot B 10/14</strain>
    </source>
</reference>